<dbReference type="Pfam" id="PF09685">
    <property type="entry name" value="MamF_MmsF"/>
    <property type="match status" value="1"/>
</dbReference>
<keyword evidence="3 5" id="KW-1133">Transmembrane helix</keyword>
<feature type="transmembrane region" description="Helical" evidence="5">
    <location>
        <begin position="72"/>
        <end position="93"/>
    </location>
</feature>
<gene>
    <name evidence="6" type="ORF">DC3_18160</name>
</gene>
<accession>A0A511N136</accession>
<keyword evidence="4 5" id="KW-0472">Membrane</keyword>
<evidence type="ECO:0000256" key="1">
    <source>
        <dbReference type="ARBA" id="ARBA00004141"/>
    </source>
</evidence>
<evidence type="ECO:0000313" key="6">
    <source>
        <dbReference type="EMBL" id="GEM46181.1"/>
    </source>
</evidence>
<dbReference type="InterPro" id="IPR019109">
    <property type="entry name" value="MamF_MmsF"/>
</dbReference>
<keyword evidence="2 5" id="KW-0812">Transmembrane</keyword>
<comment type="subcellular location">
    <subcellularLocation>
        <location evidence="1">Membrane</location>
        <topology evidence="1">Multi-pass membrane protein</topology>
    </subcellularLocation>
</comment>
<protein>
    <recommendedName>
        <fullName evidence="8">DUF4870 domain-containing protein</fullName>
    </recommendedName>
</protein>
<name>A0A511N136_DEIC1</name>
<keyword evidence="7" id="KW-1185">Reference proteome</keyword>
<evidence type="ECO:0000256" key="2">
    <source>
        <dbReference type="ARBA" id="ARBA00022692"/>
    </source>
</evidence>
<dbReference type="AlphaFoldDB" id="A0A511N136"/>
<evidence type="ECO:0000256" key="5">
    <source>
        <dbReference type="SAM" id="Phobius"/>
    </source>
</evidence>
<evidence type="ECO:0000256" key="3">
    <source>
        <dbReference type="ARBA" id="ARBA00022989"/>
    </source>
</evidence>
<dbReference type="Proteomes" id="UP000321306">
    <property type="component" value="Unassembled WGS sequence"/>
</dbReference>
<comment type="caution">
    <text evidence="6">The sequence shown here is derived from an EMBL/GenBank/DDBJ whole genome shotgun (WGS) entry which is preliminary data.</text>
</comment>
<reference evidence="6 7" key="1">
    <citation type="submission" date="2019-07" db="EMBL/GenBank/DDBJ databases">
        <title>Whole genome shotgun sequence of Deinococcus cellulosilyticus NBRC 106333.</title>
        <authorList>
            <person name="Hosoyama A."/>
            <person name="Uohara A."/>
            <person name="Ohji S."/>
            <person name="Ichikawa N."/>
        </authorList>
    </citation>
    <scope>NUCLEOTIDE SEQUENCE [LARGE SCALE GENOMIC DNA]</scope>
    <source>
        <strain evidence="6 7">NBRC 106333</strain>
    </source>
</reference>
<feature type="transmembrane region" description="Helical" evidence="5">
    <location>
        <begin position="20"/>
        <end position="51"/>
    </location>
</feature>
<evidence type="ECO:0000256" key="4">
    <source>
        <dbReference type="ARBA" id="ARBA00023136"/>
    </source>
</evidence>
<evidence type="ECO:0008006" key="8">
    <source>
        <dbReference type="Google" id="ProtNLM"/>
    </source>
</evidence>
<organism evidence="6 7">
    <name type="scientific">Deinococcus cellulosilyticus (strain DSM 18568 / NBRC 106333 / KACC 11606 / 5516J-15)</name>
    <dbReference type="NCBI Taxonomy" id="1223518"/>
    <lineage>
        <taxon>Bacteria</taxon>
        <taxon>Thermotogati</taxon>
        <taxon>Deinococcota</taxon>
        <taxon>Deinococci</taxon>
        <taxon>Deinococcales</taxon>
        <taxon>Deinococcaceae</taxon>
        <taxon>Deinococcus</taxon>
    </lineage>
</organism>
<evidence type="ECO:0000313" key="7">
    <source>
        <dbReference type="Proteomes" id="UP000321306"/>
    </source>
</evidence>
<sequence length="136" mass="14951">MKPSNLDAPQGIFPKEEQTYAIIQHLSALVGLLIPTSFGNVIGAVVAWLIFRDRSSALNDQGKEVLNYQITVTLYLWLAGIVATILGVVTLGLGFLLTIPAMGVLWVLSLIPTIIGVMEANKGNFYRYPFTIRFLQ</sequence>
<dbReference type="EMBL" id="BJXB01000006">
    <property type="protein sequence ID" value="GEM46181.1"/>
    <property type="molecule type" value="Genomic_DNA"/>
</dbReference>
<proteinExistence type="predicted"/>
<feature type="transmembrane region" description="Helical" evidence="5">
    <location>
        <begin position="99"/>
        <end position="118"/>
    </location>
</feature>